<evidence type="ECO:0000313" key="1">
    <source>
        <dbReference type="EMBL" id="GAA3393714.1"/>
    </source>
</evidence>
<protein>
    <recommendedName>
        <fullName evidence="3">DUF885 domain-containing protein</fullName>
    </recommendedName>
</protein>
<comment type="caution">
    <text evidence="1">The sequence shown here is derived from an EMBL/GenBank/DDBJ whole genome shotgun (WGS) entry which is preliminary data.</text>
</comment>
<proteinExistence type="predicted"/>
<dbReference type="EMBL" id="BAAAYN010000043">
    <property type="protein sequence ID" value="GAA3393714.1"/>
    <property type="molecule type" value="Genomic_DNA"/>
</dbReference>
<keyword evidence="2" id="KW-1185">Reference proteome</keyword>
<sequence length="565" mass="60838">MTVTSDLTVTASSLADELLTLVCTADPLGASLLGLPGYDGGLADPSASEEARLGAAFGDLADRARALDPEGLSEVDRQTRDFVIHLADAERDAAALHTVEWTITDFFAAPAAALIDLLPRVPLVTPEKANGFLDRLGRFPAFLGAVADRHREGLVAGRTPVASLVRAAIAHLDRVLADENLAGLRAPGGPGVDDQEAFAAERDRLLAEAVVPALTAYRAVLQDEILPAGRPDEQPGVYYLPDGEEIYTTLARKHTSTNRTPAELHAVGLQIVAALESEYAEIGRRVFGTGDQAEIFTRLRTDPALRYSSADEMLEQARSAVARAWAAAPGWFGHRPSTECVVEPVPAAAAPGSPPAYYLPGAIDGSRQGTYFLNTYAPTERFRHTAEVVAFHEAVPGHHFQISIAQEMTGLPLARRLLADTAYAEGWGLYCERLAEEMGLYSDDVARLGMLSADSWRAARLVVDTGIHALGWSREEALTWMRTHTPLSDQETATEIDRYIAYPGQALSYMVGRLELLSLRARAAKELGDAFDLKEFHDTVLGAGSLPLAVLADVVERWIASSAAR</sequence>
<dbReference type="PANTHER" id="PTHR33361:SF2">
    <property type="entry name" value="DUF885 DOMAIN-CONTAINING PROTEIN"/>
    <property type="match status" value="1"/>
</dbReference>
<gene>
    <name evidence="1" type="ORF">GCM10020369_60360</name>
</gene>
<dbReference type="Pfam" id="PF05960">
    <property type="entry name" value="DUF885"/>
    <property type="match status" value="1"/>
</dbReference>
<dbReference type="InterPro" id="IPR010281">
    <property type="entry name" value="DUF885"/>
</dbReference>
<evidence type="ECO:0000313" key="2">
    <source>
        <dbReference type="Proteomes" id="UP001501676"/>
    </source>
</evidence>
<dbReference type="Proteomes" id="UP001501676">
    <property type="component" value="Unassembled WGS sequence"/>
</dbReference>
<organism evidence="1 2">
    <name type="scientific">Cryptosporangium minutisporangium</name>
    <dbReference type="NCBI Taxonomy" id="113569"/>
    <lineage>
        <taxon>Bacteria</taxon>
        <taxon>Bacillati</taxon>
        <taxon>Actinomycetota</taxon>
        <taxon>Actinomycetes</taxon>
        <taxon>Cryptosporangiales</taxon>
        <taxon>Cryptosporangiaceae</taxon>
        <taxon>Cryptosporangium</taxon>
    </lineage>
</organism>
<name>A0ABP6T5H7_9ACTN</name>
<evidence type="ECO:0008006" key="3">
    <source>
        <dbReference type="Google" id="ProtNLM"/>
    </source>
</evidence>
<reference evidence="2" key="1">
    <citation type="journal article" date="2019" name="Int. J. Syst. Evol. Microbiol.">
        <title>The Global Catalogue of Microorganisms (GCM) 10K type strain sequencing project: providing services to taxonomists for standard genome sequencing and annotation.</title>
        <authorList>
            <consortium name="The Broad Institute Genomics Platform"/>
            <consortium name="The Broad Institute Genome Sequencing Center for Infectious Disease"/>
            <person name="Wu L."/>
            <person name="Ma J."/>
        </authorList>
    </citation>
    <scope>NUCLEOTIDE SEQUENCE [LARGE SCALE GENOMIC DNA]</scope>
    <source>
        <strain evidence="2">JCM 9458</strain>
    </source>
</reference>
<dbReference type="PANTHER" id="PTHR33361">
    <property type="entry name" value="GLR0591 PROTEIN"/>
    <property type="match status" value="1"/>
</dbReference>
<accession>A0ABP6T5H7</accession>